<accession>A0A9P1CCU0</accession>
<evidence type="ECO:0000313" key="2">
    <source>
        <dbReference type="EMBL" id="CAI3988753.1"/>
    </source>
</evidence>
<keyword evidence="4" id="KW-1185">Reference proteome</keyword>
<feature type="region of interest" description="Disordered" evidence="1">
    <location>
        <begin position="317"/>
        <end position="368"/>
    </location>
</feature>
<evidence type="ECO:0000256" key="1">
    <source>
        <dbReference type="SAM" id="MobiDB-lite"/>
    </source>
</evidence>
<name>A0A9P1CCU0_9DINO</name>
<dbReference type="EMBL" id="CAMXCT030001299">
    <property type="protein sequence ID" value="CAL4776065.1"/>
    <property type="molecule type" value="Genomic_DNA"/>
</dbReference>
<gene>
    <name evidence="2" type="ORF">C1SCF055_LOCUS15879</name>
</gene>
<dbReference type="EMBL" id="CAMXCT010001299">
    <property type="protein sequence ID" value="CAI3988753.1"/>
    <property type="molecule type" value="Genomic_DNA"/>
</dbReference>
<evidence type="ECO:0000313" key="3">
    <source>
        <dbReference type="EMBL" id="CAL4776065.1"/>
    </source>
</evidence>
<feature type="compositionally biased region" description="Low complexity" evidence="1">
    <location>
        <begin position="1511"/>
        <end position="1527"/>
    </location>
</feature>
<comment type="caution">
    <text evidence="2">The sequence shown here is derived from an EMBL/GenBank/DDBJ whole genome shotgun (WGS) entry which is preliminary data.</text>
</comment>
<dbReference type="Proteomes" id="UP001152797">
    <property type="component" value="Unassembled WGS sequence"/>
</dbReference>
<reference evidence="3 4" key="2">
    <citation type="submission" date="2024-05" db="EMBL/GenBank/DDBJ databases">
        <authorList>
            <person name="Chen Y."/>
            <person name="Shah S."/>
            <person name="Dougan E. K."/>
            <person name="Thang M."/>
            <person name="Chan C."/>
        </authorList>
    </citation>
    <scope>NUCLEOTIDE SEQUENCE [LARGE SCALE GENOMIC DNA]</scope>
</reference>
<proteinExistence type="predicted"/>
<feature type="region of interest" description="Disordered" evidence="1">
    <location>
        <begin position="1506"/>
        <end position="1551"/>
    </location>
</feature>
<organism evidence="2">
    <name type="scientific">Cladocopium goreaui</name>
    <dbReference type="NCBI Taxonomy" id="2562237"/>
    <lineage>
        <taxon>Eukaryota</taxon>
        <taxon>Sar</taxon>
        <taxon>Alveolata</taxon>
        <taxon>Dinophyceae</taxon>
        <taxon>Suessiales</taxon>
        <taxon>Symbiodiniaceae</taxon>
        <taxon>Cladocopium</taxon>
    </lineage>
</organism>
<dbReference type="EMBL" id="CAMXCT020001299">
    <property type="protein sequence ID" value="CAL1142128.1"/>
    <property type="molecule type" value="Genomic_DNA"/>
</dbReference>
<evidence type="ECO:0000313" key="4">
    <source>
        <dbReference type="Proteomes" id="UP001152797"/>
    </source>
</evidence>
<sequence>MSCRMTSVSSLSAAMSYGDSTAVFEQRALHMGLSADVLNQIVDKGYKNMAMFAFSCNYSPGASTDKPFLEMISATLGRDPDPAELSILRRLFNESYANVAAHIESQVKQTDESVTRRLAPAERADRLKIQQQKLKGLAIRGQYEPADALVDKCCAAYESDRLSYIEWSLCISREYELANNVKKDTDLSFSNDGTLKLARTSKIEPMQGMTEIQVRYALVRRGLAMDQANIMDYAKHDMLVELLLDVRMQEPPSGYQRVTMKQLEIADKKFFVLMGEETRAGIKAAQDGRPCDKVFDKVFNCAEFRHLLQPRMVPTGQATKEGLAPSSDPPSKRAKTGGKGDEESVGCDTNAGVSRKRRPDFEQSSSTKLDAAAVTGDGVHKHWTPAPTLQQGQASPAVTCKDGPMPKAGEADVGAPTKLVILDLTTPYAEQLLHRIVNDYHVAGVHIALPCGTCSKARGIPLPDGKPGPPPLRDADHLHGLDGLSDVDAAKVKAANELHAWADRFVRFLHAKGITWSIENPTNSWLWELPEMSFALAHGHFVKLHACAYGGERKKNTAFLCSSSQFLALEKFCDGTHPHKGFMLTGYAAPSGVFRTEVRPAAFDKEQLMQDAKPIDDMKENRLNQAFSSGEKIDLHALDYTIWLRAAVHPSWRGLEPKLFATAFDLESRHGKLAMADIRDWEKNEHVKKSVPLDDVSRAAFEILLARIDSGEPKRVSVDEPQKPVLIFTDGAVEPGTSGGVEATIGGVIFADDDTQVFGTRVDSQVLQDWMEELTHPVGLTELYGVVVAMKQWAHLLRGRRVILFCDNWTAIDVYVKGTSPLRLWRQLLLELERLDNDAESLVWMARVPSASNVADPPSRGKWDELSSIPRVAVHKSGMHPQGRTLKAGFSFPTTLVDQLEAEPHAAKRQIFTTQPRGKRLRPLVSEFQAYKSILFPLNAEPAIQQFLKTLPKGSRICHRTLTEGGFFWDDNLAKEAELVAHHSWEDGQPGEILRFGIPKEPHDFIADATAKGHPRDIIAKVPPTVKVLLKELACGEMSRRFAKRASFMKRWLKRSLELKDKELELHQQLPTHLQKILHGKRLLLFKEILTDLNYSDVAVVDDIVSGFQLTGWAPKTGVFDQDVRRPQLTLDQLKKMDAAESDKKQKTVSSSASDGPLFQICVKSTDDTSWQEKRDAMLQKVLWSRTGRFFGKEYVQNWALTWTWVMRLCQHLQKAAYQGVELWIHRKLENGLGLCLKFRSGRLIKDTSGAVASASGHVKDSALKVESSDDEVDLNVWLHFEAATLVVAQLKQKVTGDGEEGKQKLPIVEKQARLVDQRRRLSGLDIEGELQPSYALVDAVNVMIETSSVLWVAPSKATSRDQEVQHGGKNLPSVVQLEQQTLKLSSPTPNFEADCSSGIQLQWCLQRRALALDQVRLSSWECQNKWINQLLSILNTPPPAGHARITLEQVIKADKQMWTELAKSFTGTIVAAAGAVAPPFDEHITRLRNDPRVTMLPLPSFAKEAKNVQTPNASTSTAAPKATPKGQPKKKFKAAKKAERNKPDALSGMETVTKDGHNVCWSFNLESGEEPFDRVPRKVLGEEPSQTASSRQTFAGMGLDDIHVLEIFAGTVHLSKSLKLKGFQAMAFGKTSKKSEGQAILEADLSNRDEVKALFEFIRLKANEIAFIHLASPCGISSRAQGKEIVAF</sequence>
<reference evidence="2" key="1">
    <citation type="submission" date="2022-10" db="EMBL/GenBank/DDBJ databases">
        <authorList>
            <person name="Chen Y."/>
            <person name="Dougan E. K."/>
            <person name="Chan C."/>
            <person name="Rhodes N."/>
            <person name="Thang M."/>
        </authorList>
    </citation>
    <scope>NUCLEOTIDE SEQUENCE</scope>
</reference>
<protein>
    <submittedName>
        <fullName evidence="3">F-box domain-containing protein</fullName>
    </submittedName>
</protein>